<dbReference type="InterPro" id="IPR012664">
    <property type="entry name" value="CHP02452"/>
</dbReference>
<dbReference type="AlphaFoldDB" id="A0A423WEA5"/>
<dbReference type="SUPFAM" id="SSF52949">
    <property type="entry name" value="Macro domain-like"/>
    <property type="match status" value="1"/>
</dbReference>
<feature type="domain" description="Microbial-type PARG catalytic" evidence="2">
    <location>
        <begin position="62"/>
        <end position="145"/>
    </location>
</feature>
<gene>
    <name evidence="3" type="ORF">VSDG_02035</name>
</gene>
<reference evidence="3 4" key="1">
    <citation type="submission" date="2015-09" db="EMBL/GenBank/DDBJ databases">
        <title>Host preference determinants of Valsa canker pathogens revealed by comparative genomics.</title>
        <authorList>
            <person name="Yin Z."/>
            <person name="Huang L."/>
        </authorList>
    </citation>
    <scope>NUCLEOTIDE SEQUENCE [LARGE SCALE GENOMIC DNA]</scope>
    <source>
        <strain evidence="3 4">YSFL</strain>
    </source>
</reference>
<dbReference type="Pfam" id="PF10021">
    <property type="entry name" value="PARG_cat_microb"/>
    <property type="match status" value="1"/>
</dbReference>
<sequence>MSSERTPRFPGRGQRSAAKQALADVASETKSVLPFILKDLPDIQADNSELLSLGTDLPPLKKEDCPRHDKVAVRVINEDTYDAAMSMMAFDDPNATGTDKATRVAVLNLASDTSPGGGWLNGAMAQEEALCYRSSLSLSLHRRYYPWGTLQGVYTRDVVIIRTSADTGHKLLAPDTPARRLPVVSVLGVAAVRRPRLSEAQVLGSGAARKVFADREDRELTKKKMRLVLRMAVSRGHDRLVLGALGCGAFRNPVEEVASCWKEVLEEDEFCGGWWREMVFAVFDRKDEGNFEVFQTTLGGIKV</sequence>
<comment type="caution">
    <text evidence="3">The sequence shown here is derived from an EMBL/GenBank/DDBJ whole genome shotgun (WGS) entry which is preliminary data.</text>
</comment>
<name>A0A423WEA5_CYTCH</name>
<evidence type="ECO:0000313" key="4">
    <source>
        <dbReference type="Proteomes" id="UP000284375"/>
    </source>
</evidence>
<evidence type="ECO:0000256" key="1">
    <source>
        <dbReference type="SAM" id="MobiDB-lite"/>
    </source>
</evidence>
<dbReference type="EMBL" id="LJZO01000006">
    <property type="protein sequence ID" value="ROW01613.1"/>
    <property type="molecule type" value="Genomic_DNA"/>
</dbReference>
<dbReference type="NCBIfam" id="TIGR02452">
    <property type="entry name" value="TIGR02452 family protein"/>
    <property type="match status" value="1"/>
</dbReference>
<dbReference type="Gene3D" id="3.40.220.10">
    <property type="entry name" value="Leucine Aminopeptidase, subunit E, domain 1"/>
    <property type="match status" value="1"/>
</dbReference>
<protein>
    <recommendedName>
        <fullName evidence="2">Microbial-type PARG catalytic domain-containing protein</fullName>
    </recommendedName>
</protein>
<evidence type="ECO:0000313" key="3">
    <source>
        <dbReference type="EMBL" id="ROW01613.1"/>
    </source>
</evidence>
<dbReference type="PANTHER" id="PTHR35596">
    <property type="entry name" value="DUF2263 DOMAIN-CONTAINING PROTEIN"/>
    <property type="match status" value="1"/>
</dbReference>
<keyword evidence="4" id="KW-1185">Reference proteome</keyword>
<accession>A0A423WEA5</accession>
<dbReference type="Proteomes" id="UP000284375">
    <property type="component" value="Unassembled WGS sequence"/>
</dbReference>
<feature type="region of interest" description="Disordered" evidence="1">
    <location>
        <begin position="1"/>
        <end position="23"/>
    </location>
</feature>
<dbReference type="PANTHER" id="PTHR35596:SF1">
    <property type="entry name" value="MICROBIAL-TYPE PARG CATALYTIC DOMAIN-CONTAINING PROTEIN"/>
    <property type="match status" value="1"/>
</dbReference>
<organism evidence="3 4">
    <name type="scientific">Cytospora chrysosperma</name>
    <name type="common">Cytospora canker fungus</name>
    <name type="synonym">Sphaeria chrysosperma</name>
    <dbReference type="NCBI Taxonomy" id="252740"/>
    <lineage>
        <taxon>Eukaryota</taxon>
        <taxon>Fungi</taxon>
        <taxon>Dikarya</taxon>
        <taxon>Ascomycota</taxon>
        <taxon>Pezizomycotina</taxon>
        <taxon>Sordariomycetes</taxon>
        <taxon>Sordariomycetidae</taxon>
        <taxon>Diaporthales</taxon>
        <taxon>Cytosporaceae</taxon>
        <taxon>Cytospora</taxon>
    </lineage>
</organism>
<dbReference type="STRING" id="252740.A0A423WEA5"/>
<dbReference type="InterPro" id="IPR043472">
    <property type="entry name" value="Macro_dom-like"/>
</dbReference>
<proteinExistence type="predicted"/>
<evidence type="ECO:0000259" key="2">
    <source>
        <dbReference type="Pfam" id="PF10021"/>
    </source>
</evidence>
<dbReference type="OrthoDB" id="9985428at2759"/>
<dbReference type="InterPro" id="IPR019261">
    <property type="entry name" value="PARG_cat_microbial"/>
</dbReference>